<reference evidence="17" key="1">
    <citation type="submission" date="2020-04" db="EMBL/GenBank/DDBJ databases">
        <title>Description of Shewanella salipaludis sp. nov., isolated from a salt marsh.</title>
        <authorList>
            <person name="Park S."/>
            <person name="Yoon J.-H."/>
        </authorList>
    </citation>
    <scope>NUCLEOTIDE SEQUENCE</scope>
    <source>
        <strain evidence="17">SHSM-M6</strain>
    </source>
</reference>
<name>A0A972JLM8_9GAMM</name>
<keyword evidence="3 11" id="KW-0813">Transport</keyword>
<evidence type="ECO:0000256" key="11">
    <source>
        <dbReference type="PROSITE-ProRule" id="PRU01360"/>
    </source>
</evidence>
<dbReference type="GO" id="GO:0044718">
    <property type="term" value="P:siderophore transmembrane transport"/>
    <property type="evidence" value="ECO:0007669"/>
    <property type="project" value="TreeGrafter"/>
</dbReference>
<dbReference type="Pfam" id="PF07715">
    <property type="entry name" value="Plug"/>
    <property type="match status" value="1"/>
</dbReference>
<dbReference type="PANTHER" id="PTHR30069:SF29">
    <property type="entry name" value="HEMOGLOBIN AND HEMOGLOBIN-HAPTOGLOBIN-BINDING PROTEIN 1-RELATED"/>
    <property type="match status" value="1"/>
</dbReference>
<keyword evidence="10 11" id="KW-0998">Cell outer membrane</keyword>
<evidence type="ECO:0000313" key="18">
    <source>
        <dbReference type="Proteomes" id="UP000737113"/>
    </source>
</evidence>
<evidence type="ECO:0000256" key="4">
    <source>
        <dbReference type="ARBA" id="ARBA00022452"/>
    </source>
</evidence>
<dbReference type="Gene3D" id="2.170.130.10">
    <property type="entry name" value="TonB-dependent receptor, plug domain"/>
    <property type="match status" value="1"/>
</dbReference>
<evidence type="ECO:0000256" key="13">
    <source>
        <dbReference type="RuleBase" id="RU003357"/>
    </source>
</evidence>
<dbReference type="Gene3D" id="2.40.170.20">
    <property type="entry name" value="TonB-dependent receptor, beta-barrel domain"/>
    <property type="match status" value="1"/>
</dbReference>
<organism evidence="17 18">
    <name type="scientific">Shewanella salipaludis</name>
    <dbReference type="NCBI Taxonomy" id="2723052"/>
    <lineage>
        <taxon>Bacteria</taxon>
        <taxon>Pseudomonadati</taxon>
        <taxon>Pseudomonadota</taxon>
        <taxon>Gammaproteobacteria</taxon>
        <taxon>Alteromonadales</taxon>
        <taxon>Shewanellaceae</taxon>
        <taxon>Shewanella</taxon>
    </lineage>
</organism>
<dbReference type="InterPro" id="IPR012910">
    <property type="entry name" value="Plug_dom"/>
</dbReference>
<sequence length="685" mass="76041">MTTNRLRNLLPLAATLTLMAPAFGLKADEQEEMAALMALLEEETMLATQTKMNADYVPGMVSVLDARELAGYGVQTIGQALNQVAGFYITVNNAGDPLAIVRGTGASLGASNLKIMLNGVPVNRAVDGSADWLYRLPLSQFERIEVIRGPGSSLYGEFAFSGVINVISRSDNLLTAAAGSHDALGSNLLAQHRFGDDTRASLNLSVWDRDDSGLKGNPDNFANSGRGFSPGAIFDREQGTLALAKLEHQGYHLELQYADVERGGWYGRNAAMPASIAPRQETFLAVNIDKSWQFTPELTLKTELSHTRSQLTEAAYLPIPAGGLRPGGQEVVVNQYRQDGNSESSDRANVSLHWTPTEDHRLYAALGYSHSRVDDAFGRFLQPGQAAREFPADKTRVLDDSSRSLTSVTLQDQWMLTEALELTLGARLDSYSDWDANLSPRLAAVWRVDEHHILKAQYAEAFRPPTLEEAHPGPHAFPGTVFTQLSEERLNSSEVAYVYRRDGFSFHTTVFNTKIKDLIEFLQQPGRPPIWHNNGDISTTGVEFEWQQAVNRNWDWFANLSYVRARDHRDRDKILIGSAQWLARAGISWHGDNHLHHALLFNYVGEQEGADIELRSQVTHEFDPYFTLDYTLGVAQPLQIKGLDITVGLKNLTGEEYDTVPNPVQYPQGLHQGERTANLQLSYQF</sequence>
<dbReference type="Pfam" id="PF00593">
    <property type="entry name" value="TonB_dep_Rec_b-barrel"/>
    <property type="match status" value="1"/>
</dbReference>
<evidence type="ECO:0000256" key="1">
    <source>
        <dbReference type="ARBA" id="ARBA00004571"/>
    </source>
</evidence>
<dbReference type="Proteomes" id="UP000737113">
    <property type="component" value="Unassembled WGS sequence"/>
</dbReference>
<dbReference type="PANTHER" id="PTHR30069">
    <property type="entry name" value="TONB-DEPENDENT OUTER MEMBRANE RECEPTOR"/>
    <property type="match status" value="1"/>
</dbReference>
<comment type="similarity">
    <text evidence="2">Belongs to the TonB-dependent receptor family. Hemoglobin/haptoglobin binding protein subfamily.</text>
</comment>
<dbReference type="SUPFAM" id="SSF56935">
    <property type="entry name" value="Porins"/>
    <property type="match status" value="1"/>
</dbReference>
<evidence type="ECO:0000256" key="5">
    <source>
        <dbReference type="ARBA" id="ARBA00022692"/>
    </source>
</evidence>
<keyword evidence="18" id="KW-1185">Reference proteome</keyword>
<dbReference type="RefSeq" id="WP_169565065.1">
    <property type="nucleotide sequence ID" value="NZ_JAAXYH010000011.1"/>
</dbReference>
<feature type="chain" id="PRO_5037041451" evidence="14">
    <location>
        <begin position="28"/>
        <end position="685"/>
    </location>
</feature>
<dbReference type="AlphaFoldDB" id="A0A972JLM8"/>
<evidence type="ECO:0000256" key="14">
    <source>
        <dbReference type="SAM" id="SignalP"/>
    </source>
</evidence>
<dbReference type="InterPro" id="IPR036942">
    <property type="entry name" value="Beta-barrel_TonB_sf"/>
</dbReference>
<comment type="caution">
    <text evidence="17">The sequence shown here is derived from an EMBL/GenBank/DDBJ whole genome shotgun (WGS) entry which is preliminary data.</text>
</comment>
<evidence type="ECO:0000256" key="12">
    <source>
        <dbReference type="PROSITE-ProRule" id="PRU10144"/>
    </source>
</evidence>
<keyword evidence="6 14" id="KW-0732">Signal</keyword>
<feature type="domain" description="TonB-dependent receptor-like beta-barrel" evidence="15">
    <location>
        <begin position="217"/>
        <end position="652"/>
    </location>
</feature>
<feature type="short sequence motif" description="TonB C-terminal box" evidence="12">
    <location>
        <begin position="668"/>
        <end position="685"/>
    </location>
</feature>
<evidence type="ECO:0000256" key="3">
    <source>
        <dbReference type="ARBA" id="ARBA00022448"/>
    </source>
</evidence>
<protein>
    <submittedName>
        <fullName evidence="17">TonB-dependent receptor</fullName>
    </submittedName>
</protein>
<keyword evidence="5 11" id="KW-0812">Transmembrane</keyword>
<comment type="subcellular location">
    <subcellularLocation>
        <location evidence="1 11">Cell outer membrane</location>
        <topology evidence="1 11">Multi-pass membrane protein</topology>
    </subcellularLocation>
</comment>
<evidence type="ECO:0000256" key="7">
    <source>
        <dbReference type="ARBA" id="ARBA00023077"/>
    </source>
</evidence>
<keyword evidence="7 13" id="KW-0798">TonB box</keyword>
<evidence type="ECO:0000256" key="8">
    <source>
        <dbReference type="ARBA" id="ARBA00023136"/>
    </source>
</evidence>
<dbReference type="InterPro" id="IPR010917">
    <property type="entry name" value="TonB_rcpt_CS"/>
</dbReference>
<keyword evidence="9 17" id="KW-0675">Receptor</keyword>
<feature type="domain" description="TonB-dependent receptor plug" evidence="16">
    <location>
        <begin position="57"/>
        <end position="163"/>
    </location>
</feature>
<evidence type="ECO:0000256" key="6">
    <source>
        <dbReference type="ARBA" id="ARBA00022729"/>
    </source>
</evidence>
<evidence type="ECO:0000259" key="16">
    <source>
        <dbReference type="Pfam" id="PF07715"/>
    </source>
</evidence>
<dbReference type="InterPro" id="IPR000531">
    <property type="entry name" value="Beta-barrel_TonB"/>
</dbReference>
<evidence type="ECO:0000256" key="10">
    <source>
        <dbReference type="ARBA" id="ARBA00023237"/>
    </source>
</evidence>
<evidence type="ECO:0000256" key="2">
    <source>
        <dbReference type="ARBA" id="ARBA00008143"/>
    </source>
</evidence>
<dbReference type="PROSITE" id="PS52016">
    <property type="entry name" value="TONB_DEPENDENT_REC_3"/>
    <property type="match status" value="1"/>
</dbReference>
<dbReference type="CDD" id="cd01347">
    <property type="entry name" value="ligand_gated_channel"/>
    <property type="match status" value="1"/>
</dbReference>
<dbReference type="InterPro" id="IPR039426">
    <property type="entry name" value="TonB-dep_rcpt-like"/>
</dbReference>
<keyword evidence="4 11" id="KW-1134">Transmembrane beta strand</keyword>
<gene>
    <name evidence="17" type="ORF">HC757_14340</name>
</gene>
<dbReference type="GO" id="GO:0009279">
    <property type="term" value="C:cell outer membrane"/>
    <property type="evidence" value="ECO:0007669"/>
    <property type="project" value="UniProtKB-SubCell"/>
</dbReference>
<evidence type="ECO:0000256" key="9">
    <source>
        <dbReference type="ARBA" id="ARBA00023170"/>
    </source>
</evidence>
<keyword evidence="8 11" id="KW-0472">Membrane</keyword>
<evidence type="ECO:0000259" key="15">
    <source>
        <dbReference type="Pfam" id="PF00593"/>
    </source>
</evidence>
<dbReference type="InterPro" id="IPR037066">
    <property type="entry name" value="Plug_dom_sf"/>
</dbReference>
<accession>A0A972JLM8</accession>
<proteinExistence type="inferred from homology"/>
<dbReference type="GO" id="GO:0015344">
    <property type="term" value="F:siderophore uptake transmembrane transporter activity"/>
    <property type="evidence" value="ECO:0007669"/>
    <property type="project" value="TreeGrafter"/>
</dbReference>
<feature type="signal peptide" evidence="14">
    <location>
        <begin position="1"/>
        <end position="27"/>
    </location>
</feature>
<dbReference type="PROSITE" id="PS01156">
    <property type="entry name" value="TONB_DEPENDENT_REC_2"/>
    <property type="match status" value="1"/>
</dbReference>
<dbReference type="EMBL" id="JAAXYH010000011">
    <property type="protein sequence ID" value="NMH66339.1"/>
    <property type="molecule type" value="Genomic_DNA"/>
</dbReference>
<evidence type="ECO:0000313" key="17">
    <source>
        <dbReference type="EMBL" id="NMH66339.1"/>
    </source>
</evidence>